<dbReference type="InterPro" id="IPR043226">
    <property type="entry name" value="NCR3"/>
</dbReference>
<evidence type="ECO:0000256" key="2">
    <source>
        <dbReference type="ARBA" id="ARBA00006531"/>
    </source>
</evidence>
<sequence>MVNIILIHYLVLYLLGVHLQSIKVSQSPMVKATEGGSVTLECSYTIKSSTNLTIGWYKWYRHLLNGVEVSNRGDFKDRVSTVSQSDFIEKACANIVLQNASVSDTGMYICEVNINENISGHGNGTFLNVEGETVDYGTYWFKQWIVTHYAMFCYNKGYPIPYPPDSPDITPLNFFLWGYVNDIVYQTKVRDITI</sequence>
<dbReference type="Proteomes" id="UP000694569">
    <property type="component" value="Unplaced"/>
</dbReference>
<evidence type="ECO:0000256" key="9">
    <source>
        <dbReference type="ARBA" id="ARBA00023136"/>
    </source>
</evidence>
<dbReference type="Ensembl" id="ENSLLET00000019316.1">
    <property type="protein sequence ID" value="ENSLLEP00000018583.1"/>
    <property type="gene ID" value="ENSLLEG00000011817.1"/>
</dbReference>
<evidence type="ECO:0000256" key="7">
    <source>
        <dbReference type="ARBA" id="ARBA00022859"/>
    </source>
</evidence>
<dbReference type="GO" id="GO:0003676">
    <property type="term" value="F:nucleic acid binding"/>
    <property type="evidence" value="ECO:0007669"/>
    <property type="project" value="InterPro"/>
</dbReference>
<evidence type="ECO:0000256" key="8">
    <source>
        <dbReference type="ARBA" id="ARBA00022989"/>
    </source>
</evidence>
<keyword evidence="5" id="KW-0812">Transmembrane</keyword>
<reference evidence="17" key="1">
    <citation type="submission" date="2025-08" db="UniProtKB">
        <authorList>
            <consortium name="Ensembl"/>
        </authorList>
    </citation>
    <scope>IDENTIFICATION</scope>
</reference>
<dbReference type="Gene3D" id="2.60.40.10">
    <property type="entry name" value="Immunoglobulins"/>
    <property type="match status" value="1"/>
</dbReference>
<dbReference type="OrthoDB" id="9425060at2759"/>
<evidence type="ECO:0000313" key="17">
    <source>
        <dbReference type="Ensembl" id="ENSLLEP00000018583.1"/>
    </source>
</evidence>
<evidence type="ECO:0000256" key="15">
    <source>
        <dbReference type="SAM" id="SignalP"/>
    </source>
</evidence>
<evidence type="ECO:0000256" key="3">
    <source>
        <dbReference type="ARBA" id="ARBA00019135"/>
    </source>
</evidence>
<dbReference type="GeneTree" id="ENSGT00730000111639"/>
<dbReference type="Gene3D" id="3.30.420.10">
    <property type="entry name" value="Ribonuclease H-like superfamily/Ribonuclease H"/>
    <property type="match status" value="1"/>
</dbReference>
<keyword evidence="6 15" id="KW-0732">Signal</keyword>
<evidence type="ECO:0000256" key="13">
    <source>
        <dbReference type="ARBA" id="ARBA00023319"/>
    </source>
</evidence>
<dbReference type="SUPFAM" id="SSF48726">
    <property type="entry name" value="Immunoglobulin"/>
    <property type="match status" value="1"/>
</dbReference>
<dbReference type="AlphaFoldDB" id="A0A8C5MVZ7"/>
<dbReference type="InterPro" id="IPR036179">
    <property type="entry name" value="Ig-like_dom_sf"/>
</dbReference>
<evidence type="ECO:0000259" key="16">
    <source>
        <dbReference type="PROSITE" id="PS50835"/>
    </source>
</evidence>
<evidence type="ECO:0000256" key="11">
    <source>
        <dbReference type="ARBA" id="ARBA00023170"/>
    </source>
</evidence>
<evidence type="ECO:0000313" key="18">
    <source>
        <dbReference type="Proteomes" id="UP000694569"/>
    </source>
</evidence>
<keyword evidence="18" id="KW-1185">Reference proteome</keyword>
<protein>
    <recommendedName>
        <fullName evidence="3">Natural cytotoxicity triggering receptor 3</fullName>
    </recommendedName>
    <alternativeName>
        <fullName evidence="14">Natural killer cell p30-related protein</fullName>
    </alternativeName>
</protein>
<evidence type="ECO:0000256" key="10">
    <source>
        <dbReference type="ARBA" id="ARBA00023157"/>
    </source>
</evidence>
<dbReference type="InterPro" id="IPR013783">
    <property type="entry name" value="Ig-like_fold"/>
</dbReference>
<evidence type="ECO:0000256" key="4">
    <source>
        <dbReference type="ARBA" id="ARBA00022475"/>
    </source>
</evidence>
<feature type="domain" description="Ig-like" evidence="16">
    <location>
        <begin position="20"/>
        <end position="113"/>
    </location>
</feature>
<comment type="subcellular location">
    <subcellularLocation>
        <location evidence="1">Cell membrane</location>
        <topology evidence="1">Single-pass type I membrane protein</topology>
    </subcellularLocation>
</comment>
<name>A0A8C5MVZ7_9ANUR</name>
<dbReference type="PANTHER" id="PTHR47904:SF1">
    <property type="entry name" value="NATURAL CYTOTOXICITY TRIGGERING RECEPTOR 3"/>
    <property type="match status" value="1"/>
</dbReference>
<keyword evidence="7" id="KW-0391">Immunity</keyword>
<feature type="signal peptide" evidence="15">
    <location>
        <begin position="1"/>
        <end position="19"/>
    </location>
</feature>
<dbReference type="PANTHER" id="PTHR47904">
    <property type="entry name" value="NATURAL CYTOTOXICITY TRIGGERING RECEPTOR 3"/>
    <property type="match status" value="1"/>
</dbReference>
<keyword evidence="12" id="KW-0325">Glycoprotein</keyword>
<evidence type="ECO:0000256" key="6">
    <source>
        <dbReference type="ARBA" id="ARBA00022729"/>
    </source>
</evidence>
<dbReference type="Pfam" id="PF07686">
    <property type="entry name" value="V-set"/>
    <property type="match status" value="1"/>
</dbReference>
<keyword evidence="11" id="KW-0675">Receptor</keyword>
<comment type="similarity">
    <text evidence="2">Belongs to the natural cytotoxicity receptor (NCR) family.</text>
</comment>
<keyword evidence="4" id="KW-1003">Cell membrane</keyword>
<evidence type="ECO:0000256" key="12">
    <source>
        <dbReference type="ARBA" id="ARBA00023180"/>
    </source>
</evidence>
<dbReference type="PROSITE" id="PS50835">
    <property type="entry name" value="IG_LIKE"/>
    <property type="match status" value="1"/>
</dbReference>
<dbReference type="GO" id="GO:0005886">
    <property type="term" value="C:plasma membrane"/>
    <property type="evidence" value="ECO:0007669"/>
    <property type="project" value="UniProtKB-SubCell"/>
</dbReference>
<proteinExistence type="inferred from homology"/>
<dbReference type="GO" id="GO:0002429">
    <property type="term" value="P:immune response-activating cell surface receptor signaling pathway"/>
    <property type="evidence" value="ECO:0007669"/>
    <property type="project" value="InterPro"/>
</dbReference>
<keyword evidence="10" id="KW-1015">Disulfide bond</keyword>
<dbReference type="InterPro" id="IPR003599">
    <property type="entry name" value="Ig_sub"/>
</dbReference>
<dbReference type="SMART" id="SM00409">
    <property type="entry name" value="IG"/>
    <property type="match status" value="1"/>
</dbReference>
<evidence type="ECO:0000256" key="1">
    <source>
        <dbReference type="ARBA" id="ARBA00004251"/>
    </source>
</evidence>
<evidence type="ECO:0000256" key="5">
    <source>
        <dbReference type="ARBA" id="ARBA00022692"/>
    </source>
</evidence>
<organism evidence="17 18">
    <name type="scientific">Leptobrachium leishanense</name>
    <name type="common">Leishan spiny toad</name>
    <dbReference type="NCBI Taxonomy" id="445787"/>
    <lineage>
        <taxon>Eukaryota</taxon>
        <taxon>Metazoa</taxon>
        <taxon>Chordata</taxon>
        <taxon>Craniata</taxon>
        <taxon>Vertebrata</taxon>
        <taxon>Euteleostomi</taxon>
        <taxon>Amphibia</taxon>
        <taxon>Batrachia</taxon>
        <taxon>Anura</taxon>
        <taxon>Pelobatoidea</taxon>
        <taxon>Megophryidae</taxon>
        <taxon>Leptobrachium</taxon>
    </lineage>
</organism>
<dbReference type="InterPro" id="IPR013106">
    <property type="entry name" value="Ig_V-set"/>
</dbReference>
<keyword evidence="8" id="KW-1133">Transmembrane helix</keyword>
<dbReference type="InterPro" id="IPR007110">
    <property type="entry name" value="Ig-like_dom"/>
</dbReference>
<keyword evidence="9" id="KW-0472">Membrane</keyword>
<reference evidence="17" key="2">
    <citation type="submission" date="2025-09" db="UniProtKB">
        <authorList>
            <consortium name="Ensembl"/>
        </authorList>
    </citation>
    <scope>IDENTIFICATION</scope>
</reference>
<dbReference type="InterPro" id="IPR036397">
    <property type="entry name" value="RNaseH_sf"/>
</dbReference>
<evidence type="ECO:0000256" key="14">
    <source>
        <dbReference type="ARBA" id="ARBA00032296"/>
    </source>
</evidence>
<dbReference type="GO" id="GO:0045954">
    <property type="term" value="P:positive regulation of natural killer cell mediated cytotoxicity"/>
    <property type="evidence" value="ECO:0007669"/>
    <property type="project" value="InterPro"/>
</dbReference>
<dbReference type="SMART" id="SM00406">
    <property type="entry name" value="IGv"/>
    <property type="match status" value="1"/>
</dbReference>
<keyword evidence="13" id="KW-0393">Immunoglobulin domain</keyword>
<accession>A0A8C5MVZ7</accession>
<feature type="chain" id="PRO_5034892217" description="Natural cytotoxicity triggering receptor 3" evidence="15">
    <location>
        <begin position="20"/>
        <end position="194"/>
    </location>
</feature>